<name>A0A6J7INE1_9ZZZZ</name>
<dbReference type="EMBL" id="CAFBMW010000008">
    <property type="protein sequence ID" value="CAB4932778.1"/>
    <property type="molecule type" value="Genomic_DNA"/>
</dbReference>
<proteinExistence type="predicted"/>
<reference evidence="1" key="1">
    <citation type="submission" date="2020-05" db="EMBL/GenBank/DDBJ databases">
        <authorList>
            <person name="Chiriac C."/>
            <person name="Salcher M."/>
            <person name="Ghai R."/>
            <person name="Kavagutti S V."/>
        </authorList>
    </citation>
    <scope>NUCLEOTIDE SEQUENCE</scope>
</reference>
<organism evidence="1">
    <name type="scientific">freshwater metagenome</name>
    <dbReference type="NCBI Taxonomy" id="449393"/>
    <lineage>
        <taxon>unclassified sequences</taxon>
        <taxon>metagenomes</taxon>
        <taxon>ecological metagenomes</taxon>
    </lineage>
</organism>
<gene>
    <name evidence="1" type="ORF">UFOPK3662_01338</name>
</gene>
<protein>
    <submittedName>
        <fullName evidence="1">Unannotated protein</fullName>
    </submittedName>
</protein>
<sequence>MSVAHIPQGTAPVAVNGDTVVIRELSVIHGEAAALVRSHMTEHGPEAAADLVRRAIPVGLVALSLGTAGIDTGSLTRTLDAFAERVDEKSGAALASLDQTLTRLRGGEEAVTRAAGAVLDKLPAQVEAALAGQAGSVRASVMEAARAVQDAGVQEITTALARHSESVRDALSLDREGPVRMLRQDLLDELSGTRRELGEQLALVKGLVEAAQVAKAAGAKSSRAIGAANEDDAMALCHDVVTAAGDLFERTGGQPGAGGTTRRTGDGVATLSQAITGHGRQVRIVIEAKSRTRPLTAKQHREEIANACRVRDAAGGLVLVPADAEVPGGGSFARVDTCAYVVSCSQPASVELIYLLLREHVAMLKVRHDDGSEIDLDQIEARLNLALAGISQLDEVGRLANQAKNSLEKLIVLGRDTQQKVRETLTEGIDLMHP</sequence>
<evidence type="ECO:0000313" key="1">
    <source>
        <dbReference type="EMBL" id="CAB4932778.1"/>
    </source>
</evidence>
<accession>A0A6J7INE1</accession>
<dbReference type="AlphaFoldDB" id="A0A6J7INE1"/>